<evidence type="ECO:0000256" key="4">
    <source>
        <dbReference type="ARBA" id="ARBA00022989"/>
    </source>
</evidence>
<dbReference type="InterPro" id="IPR020846">
    <property type="entry name" value="MFS_dom"/>
</dbReference>
<comment type="subcellular location">
    <subcellularLocation>
        <location evidence="1">Cell membrane</location>
        <topology evidence="1">Multi-pass membrane protein</topology>
    </subcellularLocation>
</comment>
<evidence type="ECO:0000259" key="7">
    <source>
        <dbReference type="PROSITE" id="PS50850"/>
    </source>
</evidence>
<feature type="transmembrane region" description="Helical" evidence="6">
    <location>
        <begin position="340"/>
        <end position="362"/>
    </location>
</feature>
<evidence type="ECO:0000313" key="9">
    <source>
        <dbReference type="Proteomes" id="UP000541352"/>
    </source>
</evidence>
<dbReference type="InterPro" id="IPR050189">
    <property type="entry name" value="MFS_Efflux_Transporters"/>
</dbReference>
<evidence type="ECO:0000256" key="1">
    <source>
        <dbReference type="ARBA" id="ARBA00004651"/>
    </source>
</evidence>
<feature type="transmembrane region" description="Helical" evidence="6">
    <location>
        <begin position="246"/>
        <end position="264"/>
    </location>
</feature>
<organism evidence="8 9">
    <name type="scientific">Runella defluvii</name>
    <dbReference type="NCBI Taxonomy" id="370973"/>
    <lineage>
        <taxon>Bacteria</taxon>
        <taxon>Pseudomonadati</taxon>
        <taxon>Bacteroidota</taxon>
        <taxon>Cytophagia</taxon>
        <taxon>Cytophagales</taxon>
        <taxon>Spirosomataceae</taxon>
        <taxon>Runella</taxon>
    </lineage>
</organism>
<proteinExistence type="predicted"/>
<feature type="transmembrane region" description="Helical" evidence="6">
    <location>
        <begin position="105"/>
        <end position="124"/>
    </location>
</feature>
<keyword evidence="4 6" id="KW-1133">Transmembrane helix</keyword>
<dbReference type="GO" id="GO:0005886">
    <property type="term" value="C:plasma membrane"/>
    <property type="evidence" value="ECO:0007669"/>
    <property type="project" value="UniProtKB-SubCell"/>
</dbReference>
<dbReference type="SUPFAM" id="SSF103473">
    <property type="entry name" value="MFS general substrate transporter"/>
    <property type="match status" value="1"/>
</dbReference>
<dbReference type="EMBL" id="JACIBY010000002">
    <property type="protein sequence ID" value="MBB3837173.1"/>
    <property type="molecule type" value="Genomic_DNA"/>
</dbReference>
<dbReference type="Pfam" id="PF07690">
    <property type="entry name" value="MFS_1"/>
    <property type="match status" value="1"/>
</dbReference>
<feature type="transmembrane region" description="Helical" evidence="6">
    <location>
        <begin position="136"/>
        <end position="156"/>
    </location>
</feature>
<evidence type="ECO:0000256" key="5">
    <source>
        <dbReference type="ARBA" id="ARBA00023136"/>
    </source>
</evidence>
<feature type="domain" description="Major facilitator superfamily (MFS) profile" evidence="7">
    <location>
        <begin position="8"/>
        <end position="399"/>
    </location>
</feature>
<evidence type="ECO:0000256" key="2">
    <source>
        <dbReference type="ARBA" id="ARBA00022475"/>
    </source>
</evidence>
<comment type="caution">
    <text evidence="8">The sequence shown here is derived from an EMBL/GenBank/DDBJ whole genome shotgun (WGS) entry which is preliminary data.</text>
</comment>
<keyword evidence="5 6" id="KW-0472">Membrane</keyword>
<keyword evidence="2" id="KW-1003">Cell membrane</keyword>
<sequence length="399" mass="43808">MSQKEKLLLFVLACLNFTHIMDFMIMMPLGPQLMRYFSISPQEFALLVSAYSFSAGLSGFMVAFIADRFPRKQIMLTAYIGFVVGTLACAMAPTFWLLIAARTLAGVFGGVLGAQVMSIVGDVFEYERRASAMGVVMTAFSVASVVGVPLGLYLATEFSWHAPFWFVGILGVAVIGLIWMYVPQLDGHLKERTQTKHHPLEAVTHILQDSNQLRALLLTSVIMLGHFSIIPFISPYLTINAGFGENQLYLIYAVGGALTLFTSPQVGKLADRKGKYPVFVVFALLSTLPMWLITNMWTNSLVIVLGTAAIFFVFSNGRLVPTQAMTSSVVLPQHRGSFMAINSSLQLLMQAVAVYLAGIVIQKAPDGKLLHYDWVGYGAMILITLSIFIARRVKPVEAV</sequence>
<dbReference type="PROSITE" id="PS50850">
    <property type="entry name" value="MFS"/>
    <property type="match status" value="1"/>
</dbReference>
<feature type="transmembrane region" description="Helical" evidence="6">
    <location>
        <begin position="78"/>
        <end position="99"/>
    </location>
</feature>
<name>A0A7W5ZHX1_9BACT</name>
<gene>
    <name evidence="8" type="ORF">FHS57_001167</name>
</gene>
<dbReference type="InterPro" id="IPR036259">
    <property type="entry name" value="MFS_trans_sf"/>
</dbReference>
<evidence type="ECO:0000256" key="3">
    <source>
        <dbReference type="ARBA" id="ARBA00022692"/>
    </source>
</evidence>
<dbReference type="GO" id="GO:0022857">
    <property type="term" value="F:transmembrane transporter activity"/>
    <property type="evidence" value="ECO:0007669"/>
    <property type="project" value="InterPro"/>
</dbReference>
<dbReference type="PANTHER" id="PTHR43124:SF3">
    <property type="entry name" value="CHLORAMPHENICOL EFFLUX PUMP RV0191"/>
    <property type="match status" value="1"/>
</dbReference>
<evidence type="ECO:0000256" key="6">
    <source>
        <dbReference type="SAM" id="Phobius"/>
    </source>
</evidence>
<dbReference type="Proteomes" id="UP000541352">
    <property type="component" value="Unassembled WGS sequence"/>
</dbReference>
<feature type="transmembrane region" description="Helical" evidence="6">
    <location>
        <begin position="300"/>
        <end position="319"/>
    </location>
</feature>
<dbReference type="Gene3D" id="1.20.1250.20">
    <property type="entry name" value="MFS general substrate transporter like domains"/>
    <property type="match status" value="1"/>
</dbReference>
<keyword evidence="9" id="KW-1185">Reference proteome</keyword>
<feature type="transmembrane region" description="Helical" evidence="6">
    <location>
        <begin position="276"/>
        <end position="294"/>
    </location>
</feature>
<evidence type="ECO:0000313" key="8">
    <source>
        <dbReference type="EMBL" id="MBB3837173.1"/>
    </source>
</evidence>
<feature type="transmembrane region" description="Helical" evidence="6">
    <location>
        <begin position="215"/>
        <end position="234"/>
    </location>
</feature>
<dbReference type="PANTHER" id="PTHR43124">
    <property type="entry name" value="PURINE EFFLUX PUMP PBUE"/>
    <property type="match status" value="1"/>
</dbReference>
<dbReference type="AlphaFoldDB" id="A0A7W5ZHX1"/>
<accession>A0A7W5ZHX1</accession>
<dbReference type="CDD" id="cd17324">
    <property type="entry name" value="MFS_NepI_like"/>
    <property type="match status" value="1"/>
</dbReference>
<keyword evidence="3 6" id="KW-0812">Transmembrane</keyword>
<feature type="transmembrane region" description="Helical" evidence="6">
    <location>
        <begin position="44"/>
        <end position="66"/>
    </location>
</feature>
<protein>
    <submittedName>
        <fullName evidence="8">Putative MFS family arabinose efflux permease</fullName>
    </submittedName>
</protein>
<dbReference type="InterPro" id="IPR011701">
    <property type="entry name" value="MFS"/>
</dbReference>
<dbReference type="RefSeq" id="WP_183971928.1">
    <property type="nucleotide sequence ID" value="NZ_JACIBY010000002.1"/>
</dbReference>
<feature type="transmembrane region" description="Helical" evidence="6">
    <location>
        <begin position="162"/>
        <end position="182"/>
    </location>
</feature>
<reference evidence="8 9" key="1">
    <citation type="submission" date="2020-08" db="EMBL/GenBank/DDBJ databases">
        <title>Genomic Encyclopedia of Type Strains, Phase IV (KMG-IV): sequencing the most valuable type-strain genomes for metagenomic binning, comparative biology and taxonomic classification.</title>
        <authorList>
            <person name="Goeker M."/>
        </authorList>
    </citation>
    <scope>NUCLEOTIDE SEQUENCE [LARGE SCALE GENOMIC DNA]</scope>
    <source>
        <strain evidence="8 9">DSM 17976</strain>
    </source>
</reference>
<feature type="transmembrane region" description="Helical" evidence="6">
    <location>
        <begin position="374"/>
        <end position="393"/>
    </location>
</feature>